<feature type="region of interest" description="Disordered" evidence="1">
    <location>
        <begin position="1"/>
        <end position="43"/>
    </location>
</feature>
<feature type="compositionally biased region" description="Polar residues" evidence="1">
    <location>
        <begin position="8"/>
        <end position="21"/>
    </location>
</feature>
<dbReference type="Proteomes" id="UP000308230">
    <property type="component" value="Unassembled WGS sequence"/>
</dbReference>
<feature type="compositionally biased region" description="Basic and acidic residues" evidence="1">
    <location>
        <begin position="22"/>
        <end position="35"/>
    </location>
</feature>
<dbReference type="EMBL" id="SWLG01000015">
    <property type="protein sequence ID" value="TLS35870.1"/>
    <property type="molecule type" value="Genomic_DNA"/>
</dbReference>
<organism evidence="2 3">
    <name type="scientific">Exobacillus caeni</name>
    <dbReference type="NCBI Taxonomy" id="2574798"/>
    <lineage>
        <taxon>Bacteria</taxon>
        <taxon>Bacillati</taxon>
        <taxon>Bacillota</taxon>
        <taxon>Bacilli</taxon>
        <taxon>Bacillales</taxon>
        <taxon>Guptibacillaceae</taxon>
        <taxon>Exobacillus</taxon>
    </lineage>
</organism>
<gene>
    <name evidence="2" type="ORF">FCL54_17890</name>
</gene>
<reference evidence="2 3" key="1">
    <citation type="submission" date="2019-04" db="EMBL/GenBank/DDBJ databases">
        <title>Bacillus caeni sp. nov., a bacterium isolated from mangrove sediment.</title>
        <authorList>
            <person name="Huang H."/>
            <person name="Mo K."/>
            <person name="Hu Y."/>
        </authorList>
    </citation>
    <scope>NUCLEOTIDE SEQUENCE [LARGE SCALE GENOMIC DNA]</scope>
    <source>
        <strain evidence="2 3">HB172195</strain>
    </source>
</reference>
<sequence length="43" mass="4863">MAEKNESPIHTSVNPQGTSPDKQSDTEPKSRLEQRAKKRNTKI</sequence>
<protein>
    <submittedName>
        <fullName evidence="2">Small, acid-soluble spore protein L</fullName>
    </submittedName>
</protein>
<dbReference type="RefSeq" id="WP_138128306.1">
    <property type="nucleotide sequence ID" value="NZ_SWLG01000015.1"/>
</dbReference>
<dbReference type="OrthoDB" id="2706737at2"/>
<comment type="caution">
    <text evidence="2">The sequence shown here is derived from an EMBL/GenBank/DDBJ whole genome shotgun (WGS) entry which is preliminary data.</text>
</comment>
<evidence type="ECO:0000313" key="2">
    <source>
        <dbReference type="EMBL" id="TLS35870.1"/>
    </source>
</evidence>
<keyword evidence="3" id="KW-1185">Reference proteome</keyword>
<accession>A0A5R9F0D3</accession>
<evidence type="ECO:0000313" key="3">
    <source>
        <dbReference type="Proteomes" id="UP000308230"/>
    </source>
</evidence>
<evidence type="ECO:0000256" key="1">
    <source>
        <dbReference type="SAM" id="MobiDB-lite"/>
    </source>
</evidence>
<dbReference type="AlphaFoldDB" id="A0A5R9F0D3"/>
<name>A0A5R9F0D3_9BACL</name>
<proteinExistence type="predicted"/>